<dbReference type="SUPFAM" id="SSF57414">
    <property type="entry name" value="Hairpin loop containing domain-like"/>
    <property type="match status" value="1"/>
</dbReference>
<gene>
    <name evidence="9" type="ORF">T440DRAFT_228068</name>
</gene>
<dbReference type="Proteomes" id="UP000799423">
    <property type="component" value="Unassembled WGS sequence"/>
</dbReference>
<keyword evidence="10" id="KW-1185">Reference proteome</keyword>
<name>A0A6A7AU15_9PLEO</name>
<dbReference type="PANTHER" id="PTHR15549">
    <property type="entry name" value="PAIRED IMMUNOGLOBULIN-LIKE TYPE 2 RECEPTOR"/>
    <property type="match status" value="1"/>
</dbReference>
<dbReference type="EMBL" id="MU006334">
    <property type="protein sequence ID" value="KAF2846552.1"/>
    <property type="molecule type" value="Genomic_DNA"/>
</dbReference>
<dbReference type="PANTHER" id="PTHR15549:SF26">
    <property type="entry name" value="AXIAL BUDDING PATTERN PROTEIN 2-RELATED"/>
    <property type="match status" value="1"/>
</dbReference>
<feature type="compositionally biased region" description="Low complexity" evidence="5">
    <location>
        <begin position="188"/>
        <end position="206"/>
    </location>
</feature>
<evidence type="ECO:0000256" key="1">
    <source>
        <dbReference type="ARBA" id="ARBA00004167"/>
    </source>
</evidence>
<dbReference type="OrthoDB" id="3788364at2759"/>
<dbReference type="Pfam" id="PF00024">
    <property type="entry name" value="PAN_1"/>
    <property type="match status" value="1"/>
</dbReference>
<comment type="subcellular location">
    <subcellularLocation>
        <location evidence="1">Membrane</location>
        <topology evidence="1">Single-pass membrane protein</topology>
    </subcellularLocation>
</comment>
<evidence type="ECO:0000256" key="2">
    <source>
        <dbReference type="ARBA" id="ARBA00022692"/>
    </source>
</evidence>
<evidence type="ECO:0000259" key="8">
    <source>
        <dbReference type="Pfam" id="PF14295"/>
    </source>
</evidence>
<dbReference type="AlphaFoldDB" id="A0A6A7AU15"/>
<evidence type="ECO:0000313" key="9">
    <source>
        <dbReference type="EMBL" id="KAF2846552.1"/>
    </source>
</evidence>
<evidence type="ECO:0000259" key="7">
    <source>
        <dbReference type="Pfam" id="PF00024"/>
    </source>
</evidence>
<evidence type="ECO:0000256" key="3">
    <source>
        <dbReference type="ARBA" id="ARBA00022989"/>
    </source>
</evidence>
<evidence type="ECO:0000256" key="5">
    <source>
        <dbReference type="SAM" id="MobiDB-lite"/>
    </source>
</evidence>
<dbReference type="InterPro" id="IPR051694">
    <property type="entry name" value="Immunoregulatory_rcpt-like"/>
</dbReference>
<keyword evidence="3 6" id="KW-1133">Transmembrane helix</keyword>
<dbReference type="InterPro" id="IPR003609">
    <property type="entry name" value="Pan_app"/>
</dbReference>
<feature type="domain" description="Apple" evidence="7">
    <location>
        <begin position="7"/>
        <end position="66"/>
    </location>
</feature>
<protein>
    <recommendedName>
        <fullName evidence="7 8">Apple domain-containing protein</fullName>
    </recommendedName>
</protein>
<reference evidence="9" key="1">
    <citation type="submission" date="2020-01" db="EMBL/GenBank/DDBJ databases">
        <authorList>
            <consortium name="DOE Joint Genome Institute"/>
            <person name="Haridas S."/>
            <person name="Albert R."/>
            <person name="Binder M."/>
            <person name="Bloem J."/>
            <person name="Labutti K."/>
            <person name="Salamov A."/>
            <person name="Andreopoulos B."/>
            <person name="Baker S.E."/>
            <person name="Barry K."/>
            <person name="Bills G."/>
            <person name="Bluhm B.H."/>
            <person name="Cannon C."/>
            <person name="Castanera R."/>
            <person name="Culley D.E."/>
            <person name="Daum C."/>
            <person name="Ezra D."/>
            <person name="Gonzalez J.B."/>
            <person name="Henrissat B."/>
            <person name="Kuo A."/>
            <person name="Liang C."/>
            <person name="Lipzen A."/>
            <person name="Lutzoni F."/>
            <person name="Magnuson J."/>
            <person name="Mondo S."/>
            <person name="Nolan M."/>
            <person name="Ohm R."/>
            <person name="Pangilinan J."/>
            <person name="Park H.-J."/>
            <person name="Ramirez L."/>
            <person name="Alfaro M."/>
            <person name="Sun H."/>
            <person name="Tritt A."/>
            <person name="Yoshinaga Y."/>
            <person name="Zwiers L.-H."/>
            <person name="Turgeon B.G."/>
            <person name="Goodwin S.B."/>
            <person name="Spatafora J.W."/>
            <person name="Crous P.W."/>
            <person name="Grigoriev I.V."/>
        </authorList>
    </citation>
    <scope>NUCLEOTIDE SEQUENCE</scope>
    <source>
        <strain evidence="9">IPT5</strain>
    </source>
</reference>
<feature type="region of interest" description="Disordered" evidence="5">
    <location>
        <begin position="280"/>
        <end position="312"/>
    </location>
</feature>
<evidence type="ECO:0000256" key="6">
    <source>
        <dbReference type="SAM" id="Phobius"/>
    </source>
</evidence>
<evidence type="ECO:0000313" key="10">
    <source>
        <dbReference type="Proteomes" id="UP000799423"/>
    </source>
</evidence>
<proteinExistence type="predicted"/>
<keyword evidence="2 6" id="KW-0812">Transmembrane</keyword>
<accession>A0A6A7AU15</accession>
<feature type="domain" description="Apple" evidence="8">
    <location>
        <begin position="108"/>
        <end position="156"/>
    </location>
</feature>
<dbReference type="Pfam" id="PF14295">
    <property type="entry name" value="PAN_4"/>
    <property type="match status" value="1"/>
</dbReference>
<keyword evidence="4 6" id="KW-0472">Membrane</keyword>
<feature type="transmembrane region" description="Helical" evidence="6">
    <location>
        <begin position="223"/>
        <end position="247"/>
    </location>
</feature>
<feature type="region of interest" description="Disordered" evidence="5">
    <location>
        <begin position="187"/>
        <end position="215"/>
    </location>
</feature>
<dbReference type="GO" id="GO:0016020">
    <property type="term" value="C:membrane"/>
    <property type="evidence" value="ECO:0007669"/>
    <property type="project" value="UniProtKB-SubCell"/>
</dbReference>
<evidence type="ECO:0000256" key="4">
    <source>
        <dbReference type="ARBA" id="ARBA00023136"/>
    </source>
</evidence>
<organism evidence="9 10">
    <name type="scientific">Plenodomus tracheiphilus IPT5</name>
    <dbReference type="NCBI Taxonomy" id="1408161"/>
    <lineage>
        <taxon>Eukaryota</taxon>
        <taxon>Fungi</taxon>
        <taxon>Dikarya</taxon>
        <taxon>Ascomycota</taxon>
        <taxon>Pezizomycotina</taxon>
        <taxon>Dothideomycetes</taxon>
        <taxon>Pleosporomycetidae</taxon>
        <taxon>Pleosporales</taxon>
        <taxon>Pleosporineae</taxon>
        <taxon>Leptosphaeriaceae</taxon>
        <taxon>Plenodomus</taxon>
    </lineage>
</organism>
<dbReference type="GO" id="GO:0071944">
    <property type="term" value="C:cell periphery"/>
    <property type="evidence" value="ECO:0007669"/>
    <property type="project" value="UniProtKB-ARBA"/>
</dbReference>
<dbReference type="Gene3D" id="3.50.4.10">
    <property type="entry name" value="Hepatocyte Growth Factor"/>
    <property type="match status" value="2"/>
</dbReference>
<sequence>MVKLDNFQVVCGKILYGADFVQESAISLQDCITKCDLKQGCKAVTFDPNPDVDYKGCFMKNDISKRVDDNTANDSALLLPTDVTDDCTNLRQEIDANGKRYNLHCGNDYPGDDLPSVHAQSLNDCVGKCAVNEECKSVSFDPYMAVSSMYWNCYLKSSAKLDKLVIGGSTMHSALVVSGNSSDASAVSTSITPSSTMTSSPASTNTGSTLPANNDAKPASSKAWIAGAVVGPVAGIALVAALYFFLFKRGRRNRAGKVMPSELPQQDFYGGRRDEKMRTHTAVAPSYYEPQELDDGQTGRRELAGHPVAQLQ</sequence>